<name>A0A5E4PXS2_9NEOP</name>
<gene>
    <name evidence="6" type="ORF">LSINAPIS_LOCUS2762</name>
</gene>
<evidence type="ECO:0000259" key="5">
    <source>
        <dbReference type="Pfam" id="PF00248"/>
    </source>
</evidence>
<dbReference type="InterPro" id="IPR018170">
    <property type="entry name" value="Aldo/ket_reductase_CS"/>
</dbReference>
<dbReference type="PRINTS" id="PR00069">
    <property type="entry name" value="ALDKETRDTASE"/>
</dbReference>
<dbReference type="Proteomes" id="UP000324832">
    <property type="component" value="Unassembled WGS sequence"/>
</dbReference>
<dbReference type="PROSITE" id="PS00063">
    <property type="entry name" value="ALDOKETO_REDUCTASE_3"/>
    <property type="match status" value="1"/>
</dbReference>
<dbReference type="SUPFAM" id="SSF51430">
    <property type="entry name" value="NAD(P)-linked oxidoreductase"/>
    <property type="match status" value="1"/>
</dbReference>
<feature type="active site" description="Proton donor" evidence="2">
    <location>
        <position position="65"/>
    </location>
</feature>
<dbReference type="AlphaFoldDB" id="A0A5E4PXS2"/>
<evidence type="ECO:0000256" key="2">
    <source>
        <dbReference type="PIRSR" id="PIRSR000097-1"/>
    </source>
</evidence>
<dbReference type="FunFam" id="3.20.20.100:FF:000002">
    <property type="entry name" value="2,5-diketo-D-gluconic acid reductase A"/>
    <property type="match status" value="1"/>
</dbReference>
<reference evidence="6 7" key="1">
    <citation type="submission" date="2017-07" db="EMBL/GenBank/DDBJ databases">
        <authorList>
            <person name="Talla V."/>
            <person name="Backstrom N."/>
        </authorList>
    </citation>
    <scope>NUCLEOTIDE SEQUENCE [LARGE SCALE GENOMIC DNA]</scope>
</reference>
<accession>A0A5E4PXS2</accession>
<evidence type="ECO:0000313" key="6">
    <source>
        <dbReference type="EMBL" id="VVC89699.1"/>
    </source>
</evidence>
<feature type="site" description="Lowers pKa of active site Tyr" evidence="4">
    <location>
        <position position="94"/>
    </location>
</feature>
<keyword evidence="7" id="KW-1185">Reference proteome</keyword>
<evidence type="ECO:0000256" key="1">
    <source>
        <dbReference type="ARBA" id="ARBA00023002"/>
    </source>
</evidence>
<protein>
    <recommendedName>
        <fullName evidence="5">NADP-dependent oxidoreductase domain-containing protein</fullName>
    </recommendedName>
</protein>
<evidence type="ECO:0000256" key="3">
    <source>
        <dbReference type="PIRSR" id="PIRSR000097-2"/>
    </source>
</evidence>
<evidence type="ECO:0000256" key="4">
    <source>
        <dbReference type="PIRSR" id="PIRSR000097-3"/>
    </source>
</evidence>
<dbReference type="PIRSF" id="PIRSF000097">
    <property type="entry name" value="AKR"/>
    <property type="match status" value="1"/>
</dbReference>
<keyword evidence="1" id="KW-0560">Oxidoreductase</keyword>
<organism evidence="6 7">
    <name type="scientific">Leptidea sinapis</name>
    <dbReference type="NCBI Taxonomy" id="189913"/>
    <lineage>
        <taxon>Eukaryota</taxon>
        <taxon>Metazoa</taxon>
        <taxon>Ecdysozoa</taxon>
        <taxon>Arthropoda</taxon>
        <taxon>Hexapoda</taxon>
        <taxon>Insecta</taxon>
        <taxon>Pterygota</taxon>
        <taxon>Neoptera</taxon>
        <taxon>Endopterygota</taxon>
        <taxon>Lepidoptera</taxon>
        <taxon>Glossata</taxon>
        <taxon>Ditrysia</taxon>
        <taxon>Papilionoidea</taxon>
        <taxon>Pieridae</taxon>
        <taxon>Dismorphiinae</taxon>
        <taxon>Leptidea</taxon>
    </lineage>
</organism>
<feature type="binding site" evidence="3">
    <location>
        <position position="127"/>
    </location>
    <ligand>
        <name>substrate</name>
    </ligand>
</feature>
<dbReference type="PROSITE" id="PS00062">
    <property type="entry name" value="ALDOKETO_REDUCTASE_2"/>
    <property type="match status" value="1"/>
</dbReference>
<dbReference type="InterPro" id="IPR036812">
    <property type="entry name" value="NAD(P)_OxRdtase_dom_sf"/>
</dbReference>
<dbReference type="PROSITE" id="PS00798">
    <property type="entry name" value="ALDOKETO_REDUCTASE_1"/>
    <property type="match status" value="1"/>
</dbReference>
<dbReference type="PANTHER" id="PTHR11732">
    <property type="entry name" value="ALDO/KETO REDUCTASE"/>
    <property type="match status" value="1"/>
</dbReference>
<dbReference type="InterPro" id="IPR023210">
    <property type="entry name" value="NADP_OxRdtase_dom"/>
</dbReference>
<proteinExistence type="predicted"/>
<dbReference type="InterPro" id="IPR020471">
    <property type="entry name" value="AKR"/>
</dbReference>
<dbReference type="Pfam" id="PF00248">
    <property type="entry name" value="Aldo_ket_red"/>
    <property type="match status" value="1"/>
</dbReference>
<sequence length="343" mass="39295">MAKVQVKIPTFKLKSGEEIPAVGFGTWLGLDEKLEFKIKDAPKMLEAVMYAIDVGYRHIDTAHLYRVEPEVGYAVRKKIEEGVVKREDLFITTKVWQHNHKPEDVEASVRASLKRMGLQYLDQVLIHWPMAISEEGVDEKIDYLETYRGLEAVLKKGLTRYIGVSNFNLDQMKRLLANCSVKPTSNQIQVNLNLLEDDLVKYCQENDVLVVSYTSFGSMISSRTSPGTPEPRWDSPIMHEMSKKYGKTASQIALRFLYQRGIATIPKSLTPSRIIENASIFDFNIDEADIATLEKFNCGYRTECPVFFQNYTHYPFDKVENININEVPISLRKWKNGANLDIE</sequence>
<feature type="domain" description="NADP-dependent oxidoreductase" evidence="5">
    <location>
        <begin position="22"/>
        <end position="296"/>
    </location>
</feature>
<dbReference type="Gene3D" id="3.20.20.100">
    <property type="entry name" value="NADP-dependent oxidoreductase domain"/>
    <property type="match status" value="1"/>
</dbReference>
<dbReference type="EMBL" id="FZQP02000604">
    <property type="protein sequence ID" value="VVC89699.1"/>
    <property type="molecule type" value="Genomic_DNA"/>
</dbReference>
<evidence type="ECO:0000313" key="7">
    <source>
        <dbReference type="Proteomes" id="UP000324832"/>
    </source>
</evidence>
<dbReference type="GO" id="GO:0016616">
    <property type="term" value="F:oxidoreductase activity, acting on the CH-OH group of donors, NAD or NADP as acceptor"/>
    <property type="evidence" value="ECO:0007669"/>
    <property type="project" value="UniProtKB-ARBA"/>
</dbReference>